<keyword evidence="2" id="KW-1185">Reference proteome</keyword>
<evidence type="ECO:0000313" key="1">
    <source>
        <dbReference type="EMBL" id="TQL76836.1"/>
    </source>
</evidence>
<reference evidence="1 2" key="1">
    <citation type="submission" date="2019-06" db="EMBL/GenBank/DDBJ databases">
        <title>Sequencing the genomes of 1000 actinobacteria strains.</title>
        <authorList>
            <person name="Klenk H.-P."/>
        </authorList>
    </citation>
    <scope>NUCLEOTIDE SEQUENCE [LARGE SCALE GENOMIC DNA]</scope>
    <source>
        <strain evidence="1 2">DSM 45928</strain>
    </source>
</reference>
<dbReference type="RefSeq" id="WP_142038843.1">
    <property type="nucleotide sequence ID" value="NZ_JBHTGS010000001.1"/>
</dbReference>
<dbReference type="EMBL" id="VFOW01000001">
    <property type="protein sequence ID" value="TQL76836.1"/>
    <property type="molecule type" value="Genomic_DNA"/>
</dbReference>
<dbReference type="OrthoDB" id="5118203at2"/>
<accession>A0A543AW74</accession>
<organism evidence="1 2">
    <name type="scientific">Stackebrandtia endophytica</name>
    <dbReference type="NCBI Taxonomy" id="1496996"/>
    <lineage>
        <taxon>Bacteria</taxon>
        <taxon>Bacillati</taxon>
        <taxon>Actinomycetota</taxon>
        <taxon>Actinomycetes</taxon>
        <taxon>Glycomycetales</taxon>
        <taxon>Glycomycetaceae</taxon>
        <taxon>Stackebrandtia</taxon>
    </lineage>
</organism>
<evidence type="ECO:0000313" key="2">
    <source>
        <dbReference type="Proteomes" id="UP000317043"/>
    </source>
</evidence>
<protein>
    <submittedName>
        <fullName evidence="1">Uncharacterized protein</fullName>
    </submittedName>
</protein>
<dbReference type="AlphaFoldDB" id="A0A543AW74"/>
<name>A0A543AW74_9ACTN</name>
<sequence length="108" mass="12187">MDTTTATAMWHDIDWDDVPSPDSELASIGLAWEVDGCIHSRSSYVGRQALGDVYTKVSTLIANGYTRAHIARHAIKMLDVSDPYYLGAWHRVLTRLTDEPNRIARSRR</sequence>
<gene>
    <name evidence="1" type="ORF">FB566_2377</name>
</gene>
<proteinExistence type="predicted"/>
<comment type="caution">
    <text evidence="1">The sequence shown here is derived from an EMBL/GenBank/DDBJ whole genome shotgun (WGS) entry which is preliminary data.</text>
</comment>
<dbReference type="Proteomes" id="UP000317043">
    <property type="component" value="Unassembled WGS sequence"/>
</dbReference>
<dbReference type="InParanoid" id="A0A543AW74"/>